<feature type="coiled-coil region" evidence="1">
    <location>
        <begin position="2325"/>
        <end position="2352"/>
    </location>
</feature>
<feature type="region of interest" description="Disordered" evidence="2">
    <location>
        <begin position="1334"/>
        <end position="1377"/>
    </location>
</feature>
<feature type="region of interest" description="Disordered" evidence="2">
    <location>
        <begin position="1460"/>
        <end position="1497"/>
    </location>
</feature>
<sequence>MDAQIRRLVVTGAEQNDIKLLSEAFHKLQQNFQVNLVQSKDTIGQDIYVLLAESALDLNADSITDECLQMFFSLSPVKSQFVGRAYLCQFRMYMPKTAQDFASLNNAIPFLQKCLSFASASPRYQFLVYNASVIYFNYVRPFFRVGYRKYLCDSFQQVIDTLINITDEQDYLWQAQLLFELVRCYMDANNMDKAREISNQLLQLCQTKQLPLLSNILQFLTVNNVFEPDDLSRYIPNDDPSSLFNRLLIELASIHREILENRTTNETNENLKNVFDRIVALPLRSAITANKLTKGLSPRDNSTNRLDKTLTLYEKHRLLVEAGSLSLLLRYTDLTKVILEALSNIRLKEPEYLLEVRLLQAEYMVKSLGENEQLYNKSSVDTRIRAIELTEETLESLVRTGQYDLVQAGCTTLWNLCLSLLQTNLRGKIRKALTTLVHILERIQSLDWLLRSQAHFELAKIEEDIEQLDSAKTNLLKAKQLDDTSIYSSRINLALERLHLRSELYKIPENIDDRVGIIIEQAGKSTNGNKNKQRALLIEACLLLAQDAFQVVLDSENPNAIGKMRANPTAQLKAFADHYEKCIQNTTQYERLISEANEDKRLKLWADLTMIARRQEIWDVCRTAARFCLLYDNEQRRSLLNVTDQSSIPNVFQRDLIRLLAEIHFIAGEAEIEFVRERRIELFDTPIRPPMPTVPSAQRAQVQQESDNDWKYYCQWLQQLSIRACTHFSTSAILGQLLDESWLVCRAGEYLWNYTRHLFYSNRLRLILDPLSIIVNGLKKVGYEREILLLINLCVALGNAYITPLPTSADDTRSIPNVETTPIPQQAPTTTKKGAKGDQQTTAASVVPAGSPSVSVKTEDLKAALDICEYAINQTNEDVAKPHSISIRDRQTLLQLWVTIKQQLQQSIKSSLSSILGDEDENTSSLNTLSRAVITVDILSRLDSGWHDTKDGMNLKQTVTFVDQCTWNDSLVELQLWCRLGIIANRANDIETTLYCRDKTLELITLFQTRKVEKFQLSLANEYVSRACGAHAECLLKQQTGQKQERKEVLAVLVEAASYASKADLYELTMHLARHFWNTCRISIKRKLERSLLFDPLNELVHHINTVAPKSIVASLSDKETKEQKSVSTDSFKPKKQPLINKKDKKSLTIDDNDQTQITTFISNPQEDAQIRSALYGVLVQIYMDKHSWHSALDIIDNALQVLPRTQHRLLLYKYRVLIKSKLGLSISTDMQKFREQGELALAKMWKQVAIMAKKREHVINAYQHAIATLQSFDNYWTKIDYILELANWLFSNEYLIDNVIDLIEWSIDLLLTSPEAYKQAELNTSLDEQDTGIHNRRSSMVKSDRQHNETTPKAEHGSNPDQAHLGPTKPKLPNRLQPDLSIGEIIQVRRLEYLCRCHILLAYMTRRNQPEYEQLLQKAYWFLMRLWQRGLSDSNEINKDAETEAAAAAAAAEASVDAGKKQKAVPGSATKKKPPIVQAGKSTDKQATNIKSSTLDTSTPKNLSEWAIFVPNDDILQTYKLSQAKQRGFNKNTISKPLLSFYYLDMFVHLLRDYGYNHMSLPVLSFMRLIGQIILQSSSIRTYVLLHIQQVCQELNLLESMQTICQLARPFTIRDDDLATSRAEMIIYTKLLTQQREEETLFESALDSSGLKSEARSYGTSAYSSPMSRKQASDPKSLIADLPGDRQILNKLITRNIWLQTAHLLFELNFIQEAKEMLQEILNQAKTYDDQTCEKRAYILLGEIALYEHRFDQAIDLAMQGQQTPIDEHDWYRSVITVIEALRQDTNQDSYKQKKIRSLLETSIKRLESIAQLHINKLTSIAYAASLLSTKRIEVELNEILSQPTVNTIDNKSIFYRLHEILQQYDISYTNMLSLDRYNDACEIILTRSIPIWKRFARDTTNQNEQKKYLYQALNILEQLIEILAERWYLIRIITSQNDLSSIQLPIQRQFIRVQIEIISILLDLLKISAYEMFSERLRRKKTHATYLAVQDFVGKDEEKEENNDKDTNIFKWAEMIKTLPDKLIASIMSVLEIIGTTDKITKAKILFYLAQVYSILGQNFGTDYPLEWNIRIKDIFTKLNEMPVEKTGFKRMGSQTSSNTNQTIIPVDNESITEDLLAEFSRQKLELNHSMFYLGQAMELALQSLNIALSIQDKIVIRDCSLLLCEIIGLFDPISSIIYLILSQNASASIYTENILKRACHIPSDSELASLFILINRIKQNETITNANNGIIYRIIMERLKTYWPWKYMTIRPQYYDLIKDMPASFNFLILHYSSNSDILYVALFNSKMSSGKGTISTAATKQTTTKSTASTSGYISPQITKINVDKNKLNNLINKFNQWKQEYSQILQRYDIKLQYNRNKQVMLNSEQSDPVDISLINEFKQRFMDEFVVELNEYFSPVNSLLSNYLESEKQYELRTTLSSDHLILLVDPRLASLPLESLEIFKHVQIGGISRDFSIQSIYYRLNANISLDENIISTDDNKSKKGGAKEVGDVTSDLQVVDAANTYYLMEPVLVKSSTENKINTPFDLLRQRFPQLIAKWKTIKQDGSTIKSQKSIPLSSQQFSTVELERIISEAQGVVYYGAHTLSELIGSYKCPTLSKNGCTILCSFDRTSTSIINTPMSSLDDSNSIELDDATRIALLWSSGGIKSILLNQWKSTMNENESLLINLFTDIATLRCSLSQALRLYVYPYFRPIEIDPATIAATSKDTKVKGNITANKKARSPSPKNKEQQSQSSTKTNPSNKRMSSLVPPTEIISELSQIKEPIEERQRPALQLQQLNAVIFGLPNLTFTP</sequence>
<accession>A0A813XPW9</accession>
<dbReference type="InterPro" id="IPR057466">
    <property type="entry name" value="CFAP46_TPR"/>
</dbReference>
<dbReference type="GO" id="GO:0035082">
    <property type="term" value="P:axoneme assembly"/>
    <property type="evidence" value="ECO:0007669"/>
    <property type="project" value="InterPro"/>
</dbReference>
<keyword evidence="1" id="KW-0175">Coiled coil</keyword>
<dbReference type="InterPro" id="IPR039586">
    <property type="entry name" value="CFAP46"/>
</dbReference>
<dbReference type="PANTHER" id="PTHR15977">
    <property type="entry name" value="CILIA- AND FLAGELLA-ASSOCIATED PROTEIN 46"/>
    <property type="match status" value="1"/>
</dbReference>
<comment type="caution">
    <text evidence="3">The sequence shown here is derived from an EMBL/GenBank/DDBJ whole genome shotgun (WGS) entry which is preliminary data.</text>
</comment>
<dbReference type="SUPFAM" id="SSF48452">
    <property type="entry name" value="TPR-like"/>
    <property type="match status" value="1"/>
</dbReference>
<dbReference type="EMBL" id="CAJNOT010000176">
    <property type="protein sequence ID" value="CAF0879414.1"/>
    <property type="molecule type" value="Genomic_DNA"/>
</dbReference>
<reference evidence="3" key="1">
    <citation type="submission" date="2021-02" db="EMBL/GenBank/DDBJ databases">
        <authorList>
            <person name="Nowell W R."/>
        </authorList>
    </citation>
    <scope>NUCLEOTIDE SEQUENCE</scope>
</reference>
<evidence type="ECO:0000313" key="3">
    <source>
        <dbReference type="EMBL" id="CAF0879414.1"/>
    </source>
</evidence>
<dbReference type="PANTHER" id="PTHR15977:SF15">
    <property type="entry name" value="CILIA- AND FLAGELLA-ASSOCIATED PROTEIN 46"/>
    <property type="match status" value="1"/>
</dbReference>
<evidence type="ECO:0000256" key="1">
    <source>
        <dbReference type="SAM" id="Coils"/>
    </source>
</evidence>
<evidence type="ECO:0000313" key="4">
    <source>
        <dbReference type="Proteomes" id="UP000663864"/>
    </source>
</evidence>
<gene>
    <name evidence="3" type="ORF">ZHD862_LOCUS6304</name>
</gene>
<protein>
    <recommendedName>
        <fullName evidence="5">Cilia- and flagella-associated protein 46</fullName>
    </recommendedName>
</protein>
<dbReference type="InterPro" id="IPR011990">
    <property type="entry name" value="TPR-like_helical_dom_sf"/>
</dbReference>
<dbReference type="GO" id="GO:0060294">
    <property type="term" value="P:cilium movement involved in cell motility"/>
    <property type="evidence" value="ECO:0007669"/>
    <property type="project" value="InterPro"/>
</dbReference>
<name>A0A813XPW9_9BILA</name>
<feature type="compositionally biased region" description="Polar residues" evidence="2">
    <location>
        <begin position="2734"/>
        <end position="2749"/>
    </location>
</feature>
<dbReference type="Proteomes" id="UP000663864">
    <property type="component" value="Unassembled WGS sequence"/>
</dbReference>
<feature type="compositionally biased region" description="Polar residues" evidence="2">
    <location>
        <begin position="1486"/>
        <end position="1497"/>
    </location>
</feature>
<feature type="compositionally biased region" description="Low complexity" evidence="2">
    <location>
        <begin position="820"/>
        <end position="831"/>
    </location>
</feature>
<evidence type="ECO:0000256" key="2">
    <source>
        <dbReference type="SAM" id="MobiDB-lite"/>
    </source>
</evidence>
<feature type="region of interest" description="Disordered" evidence="2">
    <location>
        <begin position="2719"/>
        <end position="2753"/>
    </location>
</feature>
<evidence type="ECO:0008006" key="5">
    <source>
        <dbReference type="Google" id="ProtNLM"/>
    </source>
</evidence>
<organism evidence="3 4">
    <name type="scientific">Rotaria sordida</name>
    <dbReference type="NCBI Taxonomy" id="392033"/>
    <lineage>
        <taxon>Eukaryota</taxon>
        <taxon>Metazoa</taxon>
        <taxon>Spiralia</taxon>
        <taxon>Gnathifera</taxon>
        <taxon>Rotifera</taxon>
        <taxon>Eurotatoria</taxon>
        <taxon>Bdelloidea</taxon>
        <taxon>Philodinida</taxon>
        <taxon>Philodinidae</taxon>
        <taxon>Rotaria</taxon>
    </lineage>
</organism>
<dbReference type="Pfam" id="PF25439">
    <property type="entry name" value="TPR_CFAP46_N"/>
    <property type="match status" value="1"/>
</dbReference>
<proteinExistence type="predicted"/>
<feature type="region of interest" description="Disordered" evidence="2">
    <location>
        <begin position="811"/>
        <end position="848"/>
    </location>
</feature>
<feature type="compositionally biased region" description="Basic and acidic residues" evidence="2">
    <location>
        <begin position="1343"/>
        <end position="1359"/>
    </location>
</feature>